<evidence type="ECO:0000256" key="2">
    <source>
        <dbReference type="ARBA" id="ARBA00009156"/>
    </source>
</evidence>
<keyword evidence="7 9" id="KW-0067">ATP-binding</keyword>
<comment type="similarity">
    <text evidence="2 9 10">Belongs to the FGGY kinase family.</text>
</comment>
<dbReference type="Gene3D" id="3.30.420.40">
    <property type="match status" value="2"/>
</dbReference>
<dbReference type="PROSITE" id="PS00933">
    <property type="entry name" value="FGGY_KINASES_1"/>
    <property type="match status" value="1"/>
</dbReference>
<evidence type="ECO:0000259" key="12">
    <source>
        <dbReference type="Pfam" id="PF02782"/>
    </source>
</evidence>
<accession>A0A5D3WH18</accession>
<dbReference type="PANTHER" id="PTHR10196:SF69">
    <property type="entry name" value="GLYCEROL KINASE"/>
    <property type="match status" value="1"/>
</dbReference>
<name>A0A5D3WH18_9BACT</name>
<comment type="pathway">
    <text evidence="1 9">Polyol metabolism; glycerol degradation via glycerol kinase pathway; sn-glycerol 3-phosphate from glycerol: step 1/1.</text>
</comment>
<feature type="binding site" evidence="9">
    <location>
        <position position="244"/>
    </location>
    <ligand>
        <name>glycerol</name>
        <dbReference type="ChEBI" id="CHEBI:17754"/>
    </ligand>
</feature>
<dbReference type="OrthoDB" id="9805576at2"/>
<protein>
    <recommendedName>
        <fullName evidence="9">Glycerol kinase</fullName>
        <ecNumber evidence="9">2.7.1.30</ecNumber>
    </recommendedName>
    <alternativeName>
        <fullName evidence="9">ATP:glycerol 3-phosphotransferase</fullName>
    </alternativeName>
    <alternativeName>
        <fullName evidence="9">Glycerokinase</fullName>
        <shortName evidence="9">GK</shortName>
    </alternativeName>
</protein>
<dbReference type="FunFam" id="3.30.420.40:FF:000007">
    <property type="entry name" value="Glycerol kinase"/>
    <property type="match status" value="1"/>
</dbReference>
<comment type="function">
    <text evidence="9">Key enzyme in the regulation of glycerol uptake and metabolism. Catalyzes the phosphorylation of glycerol to yield sn-glycerol 3-phosphate.</text>
</comment>
<feature type="domain" description="Carbohydrate kinase FGGY C-terminal" evidence="12">
    <location>
        <begin position="261"/>
        <end position="449"/>
    </location>
</feature>
<dbReference type="PANTHER" id="PTHR10196">
    <property type="entry name" value="SUGAR KINASE"/>
    <property type="match status" value="1"/>
</dbReference>
<feature type="binding site" evidence="9">
    <location>
        <position position="410"/>
    </location>
    <ligand>
        <name>ADP</name>
        <dbReference type="ChEBI" id="CHEBI:456216"/>
    </ligand>
</feature>
<comment type="caution">
    <text evidence="9">Lacks conserved residue(s) required for the propagation of feature annotation.</text>
</comment>
<feature type="binding site" evidence="9">
    <location>
        <position position="12"/>
    </location>
    <ligand>
        <name>ATP</name>
        <dbReference type="ChEBI" id="CHEBI:30616"/>
    </ligand>
</feature>
<dbReference type="AlphaFoldDB" id="A0A5D3WH18"/>
<dbReference type="UniPathway" id="UPA00618">
    <property type="reaction ID" value="UER00672"/>
</dbReference>
<feature type="binding site" evidence="9">
    <location>
        <position position="266"/>
    </location>
    <ligand>
        <name>ATP</name>
        <dbReference type="ChEBI" id="CHEBI:30616"/>
    </ligand>
</feature>
<dbReference type="Proteomes" id="UP000324159">
    <property type="component" value="Unassembled WGS sequence"/>
</dbReference>
<feature type="domain" description="Carbohydrate kinase FGGY N-terminal" evidence="11">
    <location>
        <begin position="5"/>
        <end position="251"/>
    </location>
</feature>
<evidence type="ECO:0000256" key="6">
    <source>
        <dbReference type="ARBA" id="ARBA00022798"/>
    </source>
</evidence>
<feature type="binding site" evidence="9">
    <location>
        <position position="134"/>
    </location>
    <ligand>
        <name>sn-glycerol 3-phosphate</name>
        <dbReference type="ChEBI" id="CHEBI:57597"/>
    </ligand>
</feature>
<feature type="binding site" evidence="9">
    <location>
        <position position="309"/>
    </location>
    <ligand>
        <name>ADP</name>
        <dbReference type="ChEBI" id="CHEBI:456216"/>
    </ligand>
</feature>
<dbReference type="GO" id="GO:0019563">
    <property type="term" value="P:glycerol catabolic process"/>
    <property type="evidence" value="ECO:0007669"/>
    <property type="project" value="UniProtKB-UniRule"/>
</dbReference>
<dbReference type="EC" id="2.7.1.30" evidence="9"/>
<reference evidence="13 14" key="1">
    <citation type="submission" date="2019-07" db="EMBL/GenBank/DDBJ databases">
        <title>Genomic Encyclopedia of Type Strains, Phase IV (KMG-IV): sequencing the most valuable type-strain genomes for metagenomic binning, comparative biology and taxonomic classification.</title>
        <authorList>
            <person name="Goeker M."/>
        </authorList>
    </citation>
    <scope>NUCLEOTIDE SEQUENCE [LARGE SCALE GENOMIC DNA]</scope>
    <source>
        <strain evidence="13 14">SS015</strain>
    </source>
</reference>
<dbReference type="InterPro" id="IPR005999">
    <property type="entry name" value="Glycerol_kin"/>
</dbReference>
<dbReference type="PROSITE" id="PS00445">
    <property type="entry name" value="FGGY_KINASES_2"/>
    <property type="match status" value="1"/>
</dbReference>
<dbReference type="GO" id="GO:0005524">
    <property type="term" value="F:ATP binding"/>
    <property type="evidence" value="ECO:0007669"/>
    <property type="project" value="UniProtKB-UniRule"/>
</dbReference>
<dbReference type="InterPro" id="IPR018483">
    <property type="entry name" value="Carb_kinase_FGGY_CS"/>
</dbReference>
<gene>
    <name evidence="9" type="primary">glpK</name>
    <name evidence="13" type="ORF">EDC39_11482</name>
</gene>
<comment type="caution">
    <text evidence="13">The sequence shown here is derived from an EMBL/GenBank/DDBJ whole genome shotgun (WGS) entry which is preliminary data.</text>
</comment>
<comment type="catalytic activity">
    <reaction evidence="8 9">
        <text>glycerol + ATP = sn-glycerol 3-phosphate + ADP + H(+)</text>
        <dbReference type="Rhea" id="RHEA:21644"/>
        <dbReference type="ChEBI" id="CHEBI:15378"/>
        <dbReference type="ChEBI" id="CHEBI:17754"/>
        <dbReference type="ChEBI" id="CHEBI:30616"/>
        <dbReference type="ChEBI" id="CHEBI:57597"/>
        <dbReference type="ChEBI" id="CHEBI:456216"/>
        <dbReference type="EC" id="2.7.1.30"/>
    </reaction>
</comment>
<keyword evidence="4 9" id="KW-0547">Nucleotide-binding</keyword>
<evidence type="ECO:0000256" key="3">
    <source>
        <dbReference type="ARBA" id="ARBA00022679"/>
    </source>
</evidence>
<evidence type="ECO:0000256" key="4">
    <source>
        <dbReference type="ARBA" id="ARBA00022741"/>
    </source>
</evidence>
<dbReference type="GO" id="GO:0006072">
    <property type="term" value="P:glycerol-3-phosphate metabolic process"/>
    <property type="evidence" value="ECO:0007669"/>
    <property type="project" value="InterPro"/>
</dbReference>
<evidence type="ECO:0000256" key="9">
    <source>
        <dbReference type="HAMAP-Rule" id="MF_00186"/>
    </source>
</evidence>
<evidence type="ECO:0000256" key="5">
    <source>
        <dbReference type="ARBA" id="ARBA00022777"/>
    </source>
</evidence>
<dbReference type="NCBIfam" id="TIGR01311">
    <property type="entry name" value="glycerol_kin"/>
    <property type="match status" value="1"/>
</dbReference>
<feature type="binding site" evidence="9">
    <location>
        <position position="83"/>
    </location>
    <ligand>
        <name>sn-glycerol 3-phosphate</name>
        <dbReference type="ChEBI" id="CHEBI:57597"/>
    </ligand>
</feature>
<evidence type="ECO:0000259" key="11">
    <source>
        <dbReference type="Pfam" id="PF00370"/>
    </source>
</evidence>
<evidence type="ECO:0000313" key="14">
    <source>
        <dbReference type="Proteomes" id="UP000324159"/>
    </source>
</evidence>
<evidence type="ECO:0000256" key="7">
    <source>
        <dbReference type="ARBA" id="ARBA00022840"/>
    </source>
</evidence>
<feature type="binding site" evidence="9">
    <location>
        <position position="13"/>
    </location>
    <ligand>
        <name>ATP</name>
        <dbReference type="ChEBI" id="CHEBI:30616"/>
    </ligand>
</feature>
<dbReference type="EMBL" id="VNIB01000014">
    <property type="protein sequence ID" value="TYO96376.1"/>
    <property type="molecule type" value="Genomic_DNA"/>
</dbReference>
<evidence type="ECO:0000256" key="10">
    <source>
        <dbReference type="RuleBase" id="RU003733"/>
    </source>
</evidence>
<dbReference type="GO" id="GO:0004370">
    <property type="term" value="F:glycerol kinase activity"/>
    <property type="evidence" value="ECO:0007669"/>
    <property type="project" value="UniProtKB-UniRule"/>
</dbReference>
<dbReference type="NCBIfam" id="NF000756">
    <property type="entry name" value="PRK00047.1"/>
    <property type="match status" value="1"/>
</dbReference>
<keyword evidence="14" id="KW-1185">Reference proteome</keyword>
<feature type="binding site" evidence="9">
    <location>
        <position position="244"/>
    </location>
    <ligand>
        <name>sn-glycerol 3-phosphate</name>
        <dbReference type="ChEBI" id="CHEBI:57597"/>
    </ligand>
</feature>
<feature type="binding site" evidence="9">
    <location>
        <position position="266"/>
    </location>
    <ligand>
        <name>ADP</name>
        <dbReference type="ChEBI" id="CHEBI:456216"/>
    </ligand>
</feature>
<feature type="binding site" evidence="9">
    <location>
        <position position="134"/>
    </location>
    <ligand>
        <name>glycerol</name>
        <dbReference type="ChEBI" id="CHEBI:17754"/>
    </ligand>
</feature>
<organism evidence="13 14">
    <name type="scientific">Geothermobacter ehrlichii</name>
    <dbReference type="NCBI Taxonomy" id="213224"/>
    <lineage>
        <taxon>Bacteria</taxon>
        <taxon>Pseudomonadati</taxon>
        <taxon>Thermodesulfobacteriota</taxon>
        <taxon>Desulfuromonadia</taxon>
        <taxon>Desulfuromonadales</taxon>
        <taxon>Geothermobacteraceae</taxon>
        <taxon>Geothermobacter</taxon>
    </lineage>
</organism>
<keyword evidence="5 9" id="KW-0418">Kinase</keyword>
<sequence length="492" mass="53180">MGKLILAIDQGTTGTTALLVDGDLHIRDRVNVEFPQHFPQPGRVEHDPEEIWTSVRAAVTGLLERADCRATDIAAIGITNQRETVLIWERESGRPCGNAIVWQDRRTADICDELKARGLEPLFRQRTGLVFDPYFSGTKLTWMLRQSPELAERAADGSLACGTIDSFLVWRLTGGRAHVTDVSNASRTLLLNLESLDWDMELADRLGIPLALLPEVRPSSQVYGTTCGLDFLPDGIPVAGMAGDQQAALFGQACFEPGDGKCTYGTGAFLLVNTGDRPVTSGSGLLTTVAWQIDGQTCYALEGSAFIAGAAVQWLRDGLGLIESSADIEALARQVPDSGGVVFVPALTGLGAPHWRPEARGGIFGLTRGTTRAHLARATLDGIALQIYELAAAMAEDLGEPLGEFRVDGGAAANDLLMQLQADLLRTDVVRPETIETTALGAALLAGLATGVWQGTEQIRQAWREERRFRPQMEDADRQRMLAGWRRAVGRV</sequence>
<feature type="binding site" evidence="9">
    <location>
        <position position="12"/>
    </location>
    <ligand>
        <name>ADP</name>
        <dbReference type="ChEBI" id="CHEBI:456216"/>
    </ligand>
</feature>
<feature type="binding site" evidence="9">
    <location>
        <position position="414"/>
    </location>
    <ligand>
        <name>ADP</name>
        <dbReference type="ChEBI" id="CHEBI:456216"/>
    </ligand>
</feature>
<feature type="binding site" evidence="9">
    <location>
        <position position="82"/>
    </location>
    <ligand>
        <name>sn-glycerol 3-phosphate</name>
        <dbReference type="ChEBI" id="CHEBI:57597"/>
    </ligand>
</feature>
<dbReference type="SUPFAM" id="SSF53067">
    <property type="entry name" value="Actin-like ATPase domain"/>
    <property type="match status" value="2"/>
</dbReference>
<comment type="activity regulation">
    <text evidence="9">Inhibited by fructose 1,6-bisphosphate (FBP).</text>
</comment>
<feature type="binding site" evidence="9">
    <location>
        <position position="309"/>
    </location>
    <ligand>
        <name>ATP</name>
        <dbReference type="ChEBI" id="CHEBI:30616"/>
    </ligand>
</feature>
<dbReference type="RefSeq" id="WP_148896848.1">
    <property type="nucleotide sequence ID" value="NZ_VNIB01000014.1"/>
</dbReference>
<dbReference type="Pfam" id="PF02782">
    <property type="entry name" value="FGGY_C"/>
    <property type="match status" value="1"/>
</dbReference>
<dbReference type="InterPro" id="IPR043129">
    <property type="entry name" value="ATPase_NBD"/>
</dbReference>
<evidence type="ECO:0000256" key="8">
    <source>
        <dbReference type="ARBA" id="ARBA00052101"/>
    </source>
</evidence>
<feature type="binding site" evidence="9">
    <location>
        <position position="410"/>
    </location>
    <ligand>
        <name>ATP</name>
        <dbReference type="ChEBI" id="CHEBI:30616"/>
    </ligand>
</feature>
<dbReference type="InterPro" id="IPR000577">
    <property type="entry name" value="Carb_kinase_FGGY"/>
</dbReference>
<dbReference type="PIRSF" id="PIRSF000538">
    <property type="entry name" value="GlpK"/>
    <property type="match status" value="1"/>
</dbReference>
<dbReference type="CDD" id="cd07786">
    <property type="entry name" value="FGGY_EcGK_like"/>
    <property type="match status" value="1"/>
</dbReference>
<evidence type="ECO:0000313" key="13">
    <source>
        <dbReference type="EMBL" id="TYO96376.1"/>
    </source>
</evidence>
<feature type="binding site" evidence="9">
    <location>
        <position position="313"/>
    </location>
    <ligand>
        <name>ATP</name>
        <dbReference type="ChEBI" id="CHEBI:30616"/>
    </ligand>
</feature>
<dbReference type="HAMAP" id="MF_00186">
    <property type="entry name" value="Glycerol_kin"/>
    <property type="match status" value="1"/>
</dbReference>
<feature type="binding site" evidence="9">
    <location>
        <position position="245"/>
    </location>
    <ligand>
        <name>glycerol</name>
        <dbReference type="ChEBI" id="CHEBI:17754"/>
    </ligand>
</feature>
<keyword evidence="6 9" id="KW-0319">Glycerol metabolism</keyword>
<dbReference type="Pfam" id="PF00370">
    <property type="entry name" value="FGGY_N"/>
    <property type="match status" value="1"/>
</dbReference>
<feature type="binding site" evidence="9">
    <location>
        <position position="12"/>
    </location>
    <ligand>
        <name>sn-glycerol 3-phosphate</name>
        <dbReference type="ChEBI" id="CHEBI:57597"/>
    </ligand>
</feature>
<dbReference type="InterPro" id="IPR018485">
    <property type="entry name" value="FGGY_C"/>
</dbReference>
<dbReference type="GO" id="GO:0005829">
    <property type="term" value="C:cytosol"/>
    <property type="evidence" value="ECO:0007669"/>
    <property type="project" value="TreeGrafter"/>
</dbReference>
<proteinExistence type="inferred from homology"/>
<dbReference type="FunFam" id="3.30.420.40:FF:000008">
    <property type="entry name" value="Glycerol kinase"/>
    <property type="match status" value="1"/>
</dbReference>
<dbReference type="InterPro" id="IPR018484">
    <property type="entry name" value="FGGY_N"/>
</dbReference>
<keyword evidence="3 9" id="KW-0808">Transferase</keyword>
<evidence type="ECO:0000256" key="1">
    <source>
        <dbReference type="ARBA" id="ARBA00005190"/>
    </source>
</evidence>
<feature type="binding site" evidence="9">
    <location>
        <position position="82"/>
    </location>
    <ligand>
        <name>glycerol</name>
        <dbReference type="ChEBI" id="CHEBI:17754"/>
    </ligand>
</feature>
<feature type="binding site" evidence="9">
    <location>
        <position position="83"/>
    </location>
    <ligand>
        <name>glycerol</name>
        <dbReference type="ChEBI" id="CHEBI:17754"/>
    </ligand>
</feature>